<comment type="caution">
    <text evidence="2">The sequence shown here is derived from an EMBL/GenBank/DDBJ whole genome shotgun (WGS) entry which is preliminary data.</text>
</comment>
<dbReference type="OrthoDB" id="61870at2759"/>
<feature type="domain" description="GCN5-related N-acetyltransferase Rv2170-like" evidence="1">
    <location>
        <begin position="230"/>
        <end position="306"/>
    </location>
</feature>
<dbReference type="PANTHER" id="PTHR20958">
    <property type="entry name" value="GLYCINE N-ACYLTRANSFERASE-LIKE PROTEIN"/>
    <property type="match status" value="1"/>
</dbReference>
<name>A0A8K0TEZ6_9PEZI</name>
<dbReference type="Proteomes" id="UP000813385">
    <property type="component" value="Unassembled WGS sequence"/>
</dbReference>
<sequence>MTSDRHPVQVFKDVPPGLLRLLEAHLPRSITLLRRLQFTTFPNGRTDFGRVIVASDVPLDDSDKPTARHFAASYIDPSRGLETNMWFYSTYEDSHGAIPAAAPLSPADDALCRAQVMAVLNEARRQGREYPVQPLPVPDHILVGSLNNAIRDIARDNNIRFRPRPGAEYEKFIFNVDDLPKPRQLPDGMVWAEADVRDCELAKSRTSIPRTVKLLQTLPSQFIKLEDGTPVAWAFLGVDGSFCGVHCEEPFRQRGLAKAVGAKLIREKTSAYGQDSFSAADVAPDNVSSQAMCKSLGGKVHWAGSWSLINIRD</sequence>
<dbReference type="SUPFAM" id="SSF55729">
    <property type="entry name" value="Acyl-CoA N-acyltransferases (Nat)"/>
    <property type="match status" value="1"/>
</dbReference>
<dbReference type="PANTHER" id="PTHR20958:SF6">
    <property type="entry name" value="GLYCINE N-ACYLTRANSFERASE-LIKE PROTEIN"/>
    <property type="match status" value="1"/>
</dbReference>
<dbReference type="Gene3D" id="3.40.630.30">
    <property type="match status" value="1"/>
</dbReference>
<dbReference type="InterPro" id="IPR053225">
    <property type="entry name" value="Acyl-CoA_N-acyltransferase"/>
</dbReference>
<proteinExistence type="predicted"/>
<evidence type="ECO:0000313" key="2">
    <source>
        <dbReference type="EMBL" id="KAH7362718.1"/>
    </source>
</evidence>
<organism evidence="2 3">
    <name type="scientific">Plectosphaerella cucumerina</name>
    <dbReference type="NCBI Taxonomy" id="40658"/>
    <lineage>
        <taxon>Eukaryota</taxon>
        <taxon>Fungi</taxon>
        <taxon>Dikarya</taxon>
        <taxon>Ascomycota</taxon>
        <taxon>Pezizomycotina</taxon>
        <taxon>Sordariomycetes</taxon>
        <taxon>Hypocreomycetidae</taxon>
        <taxon>Glomerellales</taxon>
        <taxon>Plectosphaerellaceae</taxon>
        <taxon>Plectosphaerella</taxon>
    </lineage>
</organism>
<dbReference type="InterPro" id="IPR013653">
    <property type="entry name" value="GCN5-like_dom"/>
</dbReference>
<dbReference type="Pfam" id="PF08445">
    <property type="entry name" value="FR47"/>
    <property type="match status" value="1"/>
</dbReference>
<dbReference type="InterPro" id="IPR016181">
    <property type="entry name" value="Acyl_CoA_acyltransferase"/>
</dbReference>
<reference evidence="2" key="1">
    <citation type="journal article" date="2021" name="Nat. Commun.">
        <title>Genetic determinants of endophytism in the Arabidopsis root mycobiome.</title>
        <authorList>
            <person name="Mesny F."/>
            <person name="Miyauchi S."/>
            <person name="Thiergart T."/>
            <person name="Pickel B."/>
            <person name="Atanasova L."/>
            <person name="Karlsson M."/>
            <person name="Huettel B."/>
            <person name="Barry K.W."/>
            <person name="Haridas S."/>
            <person name="Chen C."/>
            <person name="Bauer D."/>
            <person name="Andreopoulos W."/>
            <person name="Pangilinan J."/>
            <person name="LaButti K."/>
            <person name="Riley R."/>
            <person name="Lipzen A."/>
            <person name="Clum A."/>
            <person name="Drula E."/>
            <person name="Henrissat B."/>
            <person name="Kohler A."/>
            <person name="Grigoriev I.V."/>
            <person name="Martin F.M."/>
            <person name="Hacquard S."/>
        </authorList>
    </citation>
    <scope>NUCLEOTIDE SEQUENCE</scope>
    <source>
        <strain evidence="2">MPI-CAGE-AT-0016</strain>
    </source>
</reference>
<dbReference type="GO" id="GO:0016747">
    <property type="term" value="F:acyltransferase activity, transferring groups other than amino-acyl groups"/>
    <property type="evidence" value="ECO:0007669"/>
    <property type="project" value="InterPro"/>
</dbReference>
<protein>
    <recommendedName>
        <fullName evidence="1">GCN5-related N-acetyltransferase Rv2170-like domain-containing protein</fullName>
    </recommendedName>
</protein>
<accession>A0A8K0TEZ6</accession>
<evidence type="ECO:0000313" key="3">
    <source>
        <dbReference type="Proteomes" id="UP000813385"/>
    </source>
</evidence>
<keyword evidence="3" id="KW-1185">Reference proteome</keyword>
<gene>
    <name evidence="2" type="ORF">B0T11DRAFT_256179</name>
</gene>
<dbReference type="EMBL" id="JAGPXD010000003">
    <property type="protein sequence ID" value="KAH7362718.1"/>
    <property type="molecule type" value="Genomic_DNA"/>
</dbReference>
<evidence type="ECO:0000259" key="1">
    <source>
        <dbReference type="Pfam" id="PF08445"/>
    </source>
</evidence>
<dbReference type="AlphaFoldDB" id="A0A8K0TEZ6"/>